<proteinExistence type="predicted"/>
<keyword evidence="2" id="KW-1185">Reference proteome</keyword>
<evidence type="ECO:0000313" key="1">
    <source>
        <dbReference type="EMBL" id="GIG75660.1"/>
    </source>
</evidence>
<gene>
    <name evidence="1" type="ORF">Pfl04_40640</name>
</gene>
<dbReference type="InterPro" id="IPR023393">
    <property type="entry name" value="START-like_dom_sf"/>
</dbReference>
<organism evidence="1 2">
    <name type="scientific">Planosporangium flavigriseum</name>
    <dbReference type="NCBI Taxonomy" id="373681"/>
    <lineage>
        <taxon>Bacteria</taxon>
        <taxon>Bacillati</taxon>
        <taxon>Actinomycetota</taxon>
        <taxon>Actinomycetes</taxon>
        <taxon>Micromonosporales</taxon>
        <taxon>Micromonosporaceae</taxon>
        <taxon>Planosporangium</taxon>
    </lineage>
</organism>
<dbReference type="Proteomes" id="UP000653674">
    <property type="component" value="Unassembled WGS sequence"/>
</dbReference>
<name>A0A8J3M2P4_9ACTN</name>
<dbReference type="EMBL" id="BONU01000035">
    <property type="protein sequence ID" value="GIG75660.1"/>
    <property type="molecule type" value="Genomic_DNA"/>
</dbReference>
<comment type="caution">
    <text evidence="1">The sequence shown here is derived from an EMBL/GenBank/DDBJ whole genome shotgun (WGS) entry which is preliminary data.</text>
</comment>
<protein>
    <submittedName>
        <fullName evidence="1">Uncharacterized protein</fullName>
    </submittedName>
</protein>
<reference evidence="1" key="1">
    <citation type="submission" date="2021-01" db="EMBL/GenBank/DDBJ databases">
        <title>Whole genome shotgun sequence of Planosporangium flavigriseum NBRC 105377.</title>
        <authorList>
            <person name="Komaki H."/>
            <person name="Tamura T."/>
        </authorList>
    </citation>
    <scope>NUCLEOTIDE SEQUENCE</scope>
    <source>
        <strain evidence="1">NBRC 105377</strain>
    </source>
</reference>
<dbReference type="Gene3D" id="3.30.530.20">
    <property type="match status" value="1"/>
</dbReference>
<accession>A0A8J3M2P4</accession>
<dbReference type="AlphaFoldDB" id="A0A8J3M2P4"/>
<evidence type="ECO:0000313" key="2">
    <source>
        <dbReference type="Proteomes" id="UP000653674"/>
    </source>
</evidence>
<sequence>MGVIGAAVAGVVVNRIMSARNRNLWPMATIAQDRRHARWHVVTINKSPEEVAPGGRLPEPLAKLGDEVEVQVNRAVGDRGTALAARLRHEPTGVAATAARVAGTDPRQRVRVALRESKQLIETGEILQPEKVSTVKRTLTGLPVDFAVSRARGEGRL</sequence>